<dbReference type="STRING" id="657014.SAMN04488092_101271"/>
<dbReference type="InterPro" id="IPR051010">
    <property type="entry name" value="BCAA_transport"/>
</dbReference>
<dbReference type="InterPro" id="IPR028082">
    <property type="entry name" value="Peripla_BP_I"/>
</dbReference>
<dbReference type="OrthoDB" id="7337537at2"/>
<dbReference type="InterPro" id="IPR000709">
    <property type="entry name" value="Leu_Ile_Val-bd"/>
</dbReference>
<feature type="domain" description="Leucine-binding protein" evidence="6">
    <location>
        <begin position="26"/>
        <end position="328"/>
    </location>
</feature>
<evidence type="ECO:0000256" key="2">
    <source>
        <dbReference type="ARBA" id="ARBA00022448"/>
    </source>
</evidence>
<dbReference type="GO" id="GO:0006865">
    <property type="term" value="P:amino acid transport"/>
    <property type="evidence" value="ECO:0007669"/>
    <property type="project" value="UniProtKB-KW"/>
</dbReference>
<dbReference type="PANTHER" id="PTHR30483:SF6">
    <property type="entry name" value="PERIPLASMIC BINDING PROTEIN OF ABC TRANSPORTER FOR NATURAL AMINO ACIDS"/>
    <property type="match status" value="1"/>
</dbReference>
<evidence type="ECO:0000256" key="4">
    <source>
        <dbReference type="ARBA" id="ARBA00022970"/>
    </source>
</evidence>
<dbReference type="Pfam" id="PF13458">
    <property type="entry name" value="Peripla_BP_6"/>
    <property type="match status" value="1"/>
</dbReference>
<comment type="similarity">
    <text evidence="1">Belongs to the leucine-binding protein family.</text>
</comment>
<keyword evidence="3 5" id="KW-0732">Signal</keyword>
<dbReference type="PANTHER" id="PTHR30483">
    <property type="entry name" value="LEUCINE-SPECIFIC-BINDING PROTEIN"/>
    <property type="match status" value="1"/>
</dbReference>
<feature type="chain" id="PRO_5009300739" evidence="5">
    <location>
        <begin position="21"/>
        <end position="398"/>
    </location>
</feature>
<dbReference type="RefSeq" id="WP_090267272.1">
    <property type="nucleotide sequence ID" value="NZ_FOEP01000001.1"/>
</dbReference>
<evidence type="ECO:0000256" key="1">
    <source>
        <dbReference type="ARBA" id="ARBA00010062"/>
    </source>
</evidence>
<dbReference type="Proteomes" id="UP000198634">
    <property type="component" value="Unassembled WGS sequence"/>
</dbReference>
<dbReference type="AlphaFoldDB" id="A0A1H8Z2K9"/>
<organism evidence="7 8">
    <name type="scientific">Thalassovita taeanensis</name>
    <dbReference type="NCBI Taxonomy" id="657014"/>
    <lineage>
        <taxon>Bacteria</taxon>
        <taxon>Pseudomonadati</taxon>
        <taxon>Pseudomonadota</taxon>
        <taxon>Alphaproteobacteria</taxon>
        <taxon>Rhodobacterales</taxon>
        <taxon>Roseobacteraceae</taxon>
        <taxon>Thalassovita</taxon>
    </lineage>
</organism>
<protein>
    <submittedName>
        <fullName evidence="7">Amino acid/amide ABC transporter substrate-binding protein, HAAT family</fullName>
    </submittedName>
</protein>
<keyword evidence="4" id="KW-0029">Amino-acid transport</keyword>
<evidence type="ECO:0000256" key="3">
    <source>
        <dbReference type="ARBA" id="ARBA00022729"/>
    </source>
</evidence>
<keyword evidence="2" id="KW-0813">Transport</keyword>
<name>A0A1H8Z2K9_9RHOB</name>
<dbReference type="Gene3D" id="3.40.50.2300">
    <property type="match status" value="2"/>
</dbReference>
<dbReference type="CDD" id="cd06346">
    <property type="entry name" value="PBP1_ABC_ligand_binding-like"/>
    <property type="match status" value="1"/>
</dbReference>
<dbReference type="SUPFAM" id="SSF53822">
    <property type="entry name" value="Periplasmic binding protein-like I"/>
    <property type="match status" value="1"/>
</dbReference>
<dbReference type="PRINTS" id="PR00337">
    <property type="entry name" value="LEUILEVALBP"/>
</dbReference>
<proteinExistence type="inferred from homology"/>
<feature type="signal peptide" evidence="5">
    <location>
        <begin position="1"/>
        <end position="20"/>
    </location>
</feature>
<gene>
    <name evidence="7" type="ORF">SAMN04488092_101271</name>
</gene>
<evidence type="ECO:0000313" key="7">
    <source>
        <dbReference type="EMBL" id="SEP58674.1"/>
    </source>
</evidence>
<dbReference type="EMBL" id="FOEP01000001">
    <property type="protein sequence ID" value="SEP58674.1"/>
    <property type="molecule type" value="Genomic_DNA"/>
</dbReference>
<evidence type="ECO:0000259" key="6">
    <source>
        <dbReference type="Pfam" id="PF13458"/>
    </source>
</evidence>
<dbReference type="InterPro" id="IPR028081">
    <property type="entry name" value="Leu-bd"/>
</dbReference>
<evidence type="ECO:0000256" key="5">
    <source>
        <dbReference type="SAM" id="SignalP"/>
    </source>
</evidence>
<keyword evidence="8" id="KW-1185">Reference proteome</keyword>
<accession>A0A1H8Z2K9</accession>
<sequence>MKKFLMATAATALMSGSVMAASHSTEVKIGVILGFTGPIESLTPAMAAGAEMAMKEVSDSGKLLGGAMVTPVRADSTCVDAGAATAAAERLITSDGVKGIMGADCSGVTGAILANVAVPNGVVMISPSATSPALSTAEDNGLFFRTSPSDARQGQVLADVLMEKGLTSVAVTYTNNDYGKGLADSFAAAYAAAGGTVTATTAHEDGKADYSAEVGALASAGGDALVVAGYVDQGGPGIIRAALDTGAFDTFVLPDGMIGAALEEKFGDELDGSIGTVPGTESEGAAMILTMAEAAGFSGEGPYIGESYDAAALIMLAMEAAGSVEPGDYKTKIMDVANAPGEKIYPGELAKALEILAGGGDVDYVGATAVELIGAGESAGSYREILIEGGKMTTAAYR</sequence>
<evidence type="ECO:0000313" key="8">
    <source>
        <dbReference type="Proteomes" id="UP000198634"/>
    </source>
</evidence>
<reference evidence="7 8" key="1">
    <citation type="submission" date="2016-10" db="EMBL/GenBank/DDBJ databases">
        <authorList>
            <person name="de Groot N.N."/>
        </authorList>
    </citation>
    <scope>NUCLEOTIDE SEQUENCE [LARGE SCALE GENOMIC DNA]</scope>
    <source>
        <strain evidence="7 8">DSM 22007</strain>
    </source>
</reference>